<proteinExistence type="predicted"/>
<protein>
    <submittedName>
        <fullName evidence="2">Uncharacterized protein</fullName>
    </submittedName>
</protein>
<gene>
    <name evidence="2" type="ORF">HAHE_42540</name>
</gene>
<dbReference type="Proteomes" id="UP001374893">
    <property type="component" value="Chromosome"/>
</dbReference>
<evidence type="ECO:0000313" key="2">
    <source>
        <dbReference type="EMBL" id="BCX50346.1"/>
    </source>
</evidence>
<dbReference type="EMBL" id="AP024702">
    <property type="protein sequence ID" value="BCX50346.1"/>
    <property type="molecule type" value="Genomic_DNA"/>
</dbReference>
<feature type="compositionally biased region" description="Polar residues" evidence="1">
    <location>
        <begin position="285"/>
        <end position="294"/>
    </location>
</feature>
<reference evidence="2 3" key="1">
    <citation type="submission" date="2021-06" db="EMBL/GenBank/DDBJ databases">
        <title>Complete genome of Haloferula helveola possessing various polysaccharide degrading enzymes.</title>
        <authorList>
            <person name="Takami H."/>
            <person name="Huang C."/>
            <person name="Hamasaki K."/>
        </authorList>
    </citation>
    <scope>NUCLEOTIDE SEQUENCE [LARGE SCALE GENOMIC DNA]</scope>
    <source>
        <strain evidence="2 3">CN-1</strain>
    </source>
</reference>
<evidence type="ECO:0000313" key="3">
    <source>
        <dbReference type="Proteomes" id="UP001374893"/>
    </source>
</evidence>
<accession>A0ABN6H9L9</accession>
<evidence type="ECO:0000256" key="1">
    <source>
        <dbReference type="SAM" id="MobiDB-lite"/>
    </source>
</evidence>
<sequence length="339" mass="35005">MSTPGTATWETFDTPTGTKTVFTISDDTVFNWDTLNLDTGSELVFDFVGGESVTNYLGGSSTNFINGDVTSNGIVGFFSPHSDLIVNGNITAKGVTLSSLGADAIDFIDGGSLSLLAASATADVRIGGNIRATDGDVLIAGNLVSVKSGATIEATNRVMVAGGQEAVVAGSGDRRLSVIGDSGFVLLLGETRASRIEVSAGSEIINRGVLGEGNNRVFLEVNSDTGTITNESSGLIVNDAVFDGLFENGGILFGLHTDNAPSAVSDATLKIPTLKRPDGSRVSDSRTVSYSAPMNATGDAARDRKKPAKTVARRDTSNSILSRASFFGFRGGSAKGKKD</sequence>
<keyword evidence="3" id="KW-1185">Reference proteome</keyword>
<feature type="region of interest" description="Disordered" evidence="1">
    <location>
        <begin position="276"/>
        <end position="317"/>
    </location>
</feature>
<organism evidence="2 3">
    <name type="scientific">Haloferula helveola</name>
    <dbReference type="NCBI Taxonomy" id="490095"/>
    <lineage>
        <taxon>Bacteria</taxon>
        <taxon>Pseudomonadati</taxon>
        <taxon>Verrucomicrobiota</taxon>
        <taxon>Verrucomicrobiia</taxon>
        <taxon>Verrucomicrobiales</taxon>
        <taxon>Verrucomicrobiaceae</taxon>
        <taxon>Haloferula</taxon>
    </lineage>
</organism>
<name>A0ABN6H9L9_9BACT</name>